<accession>A0A2K3PLL8</accession>
<organism evidence="1 2">
    <name type="scientific">Trifolium pratense</name>
    <name type="common">Red clover</name>
    <dbReference type="NCBI Taxonomy" id="57577"/>
    <lineage>
        <taxon>Eukaryota</taxon>
        <taxon>Viridiplantae</taxon>
        <taxon>Streptophyta</taxon>
        <taxon>Embryophyta</taxon>
        <taxon>Tracheophyta</taxon>
        <taxon>Spermatophyta</taxon>
        <taxon>Magnoliopsida</taxon>
        <taxon>eudicotyledons</taxon>
        <taxon>Gunneridae</taxon>
        <taxon>Pentapetalae</taxon>
        <taxon>rosids</taxon>
        <taxon>fabids</taxon>
        <taxon>Fabales</taxon>
        <taxon>Fabaceae</taxon>
        <taxon>Papilionoideae</taxon>
        <taxon>50 kb inversion clade</taxon>
        <taxon>NPAAA clade</taxon>
        <taxon>Hologalegina</taxon>
        <taxon>IRL clade</taxon>
        <taxon>Trifolieae</taxon>
        <taxon>Trifolium</taxon>
    </lineage>
</organism>
<comment type="caution">
    <text evidence="1">The sequence shown here is derived from an EMBL/GenBank/DDBJ whole genome shotgun (WGS) entry which is preliminary data.</text>
</comment>
<dbReference type="EMBL" id="ASHM01008314">
    <property type="protein sequence ID" value="PNY16188.1"/>
    <property type="molecule type" value="Genomic_DNA"/>
</dbReference>
<gene>
    <name evidence="1" type="ORF">L195_g012900</name>
</gene>
<evidence type="ECO:0000313" key="1">
    <source>
        <dbReference type="EMBL" id="PNY16188.1"/>
    </source>
</evidence>
<protein>
    <recommendedName>
        <fullName evidence="3">Copia protein</fullName>
    </recommendedName>
</protein>
<evidence type="ECO:0000313" key="2">
    <source>
        <dbReference type="Proteomes" id="UP000236291"/>
    </source>
</evidence>
<evidence type="ECO:0008006" key="3">
    <source>
        <dbReference type="Google" id="ProtNLM"/>
    </source>
</evidence>
<reference evidence="1 2" key="2">
    <citation type="journal article" date="2017" name="Front. Plant Sci.">
        <title>Gene Classification and Mining of Molecular Markers Useful in Red Clover (Trifolium pratense) Breeding.</title>
        <authorList>
            <person name="Istvanek J."/>
            <person name="Dluhosova J."/>
            <person name="Dluhos P."/>
            <person name="Patkova L."/>
            <person name="Nedelnik J."/>
            <person name="Repkova J."/>
        </authorList>
    </citation>
    <scope>NUCLEOTIDE SEQUENCE [LARGE SCALE GENOMIC DNA]</scope>
    <source>
        <strain evidence="2">cv. Tatra</strain>
        <tissue evidence="1">Young leaves</tissue>
    </source>
</reference>
<reference evidence="1 2" key="1">
    <citation type="journal article" date="2014" name="Am. J. Bot.">
        <title>Genome assembly and annotation for red clover (Trifolium pratense; Fabaceae).</title>
        <authorList>
            <person name="Istvanek J."/>
            <person name="Jaros M."/>
            <person name="Krenek A."/>
            <person name="Repkova J."/>
        </authorList>
    </citation>
    <scope>NUCLEOTIDE SEQUENCE [LARGE SCALE GENOMIC DNA]</scope>
    <source>
        <strain evidence="2">cv. Tatra</strain>
        <tissue evidence="1">Young leaves</tissue>
    </source>
</reference>
<dbReference type="Proteomes" id="UP000236291">
    <property type="component" value="Unassembled WGS sequence"/>
</dbReference>
<name>A0A2K3PLL8_TRIPR</name>
<sequence length="93" mass="10409">MHGRCKHIDVRFHFLRDLTKDGTVELVHCRSEDQLADLLTKPLKLESFCKLREGLGICDVSLLMSVRAARPWACQPGLESVLLGLQAIVSLPI</sequence>
<proteinExistence type="predicted"/>
<dbReference type="CDD" id="cd09272">
    <property type="entry name" value="RNase_HI_RT_Ty1"/>
    <property type="match status" value="1"/>
</dbReference>
<dbReference type="AlphaFoldDB" id="A0A2K3PLL8"/>
<dbReference type="STRING" id="57577.A0A2K3PLL8"/>